<protein>
    <submittedName>
        <fullName evidence="2">DUF1876 family protein</fullName>
    </submittedName>
</protein>
<dbReference type="EMBL" id="CP127173">
    <property type="protein sequence ID" value="WIV53915.1"/>
    <property type="molecule type" value="Genomic_DNA"/>
</dbReference>
<keyword evidence="3" id="KW-1185">Reference proteome</keyword>
<dbReference type="Gene3D" id="3.30.160.240">
    <property type="entry name" value="Rv1738"/>
    <property type="match status" value="1"/>
</dbReference>
<dbReference type="Proteomes" id="UP001227101">
    <property type="component" value="Chromosome"/>
</dbReference>
<accession>A0ABY8XE80</accession>
<organism evidence="2 3">
    <name type="scientific">Amycolatopsis nalaikhensis</name>
    <dbReference type="NCBI Taxonomy" id="715472"/>
    <lineage>
        <taxon>Bacteria</taxon>
        <taxon>Bacillati</taxon>
        <taxon>Actinomycetota</taxon>
        <taxon>Actinomycetes</taxon>
        <taxon>Pseudonocardiales</taxon>
        <taxon>Pseudonocardiaceae</taxon>
        <taxon>Amycolatopsis</taxon>
    </lineage>
</organism>
<evidence type="ECO:0000256" key="1">
    <source>
        <dbReference type="SAM" id="MobiDB-lite"/>
    </source>
</evidence>
<reference evidence="2 3" key="1">
    <citation type="submission" date="2023-06" db="EMBL/GenBank/DDBJ databases">
        <authorList>
            <person name="Oyuntsetseg B."/>
            <person name="Kim S.B."/>
        </authorList>
    </citation>
    <scope>NUCLEOTIDE SEQUENCE [LARGE SCALE GENOMIC DNA]</scope>
    <source>
        <strain evidence="2 3">2-2</strain>
    </source>
</reference>
<dbReference type="SUPFAM" id="SSF143212">
    <property type="entry name" value="Rv2632c-like"/>
    <property type="match status" value="1"/>
</dbReference>
<name>A0ABY8XE80_9PSEU</name>
<dbReference type="Pfam" id="PF08962">
    <property type="entry name" value="Rv2632c-like"/>
    <property type="match status" value="1"/>
</dbReference>
<evidence type="ECO:0000313" key="2">
    <source>
        <dbReference type="EMBL" id="WIV53915.1"/>
    </source>
</evidence>
<feature type="region of interest" description="Disordered" evidence="1">
    <location>
        <begin position="76"/>
        <end position="137"/>
    </location>
</feature>
<sequence length="137" mass="14694">MNQPAETWSFDVAVEHGPHRTRAQIVLHTPDRHEFSGVGLAHRAGPARIAGYLALGRAMSDLTEELVEAATAELEAEAGRTWALESRDAGRRGRGGGSAPARGPDATYVEASLRGGRAGRSLPHSARHHTTVEHTFE</sequence>
<dbReference type="RefSeq" id="WP_285450424.1">
    <property type="nucleotide sequence ID" value="NZ_CP127173.1"/>
</dbReference>
<gene>
    <name evidence="2" type="ORF">QP939_34280</name>
</gene>
<evidence type="ECO:0000313" key="3">
    <source>
        <dbReference type="Proteomes" id="UP001227101"/>
    </source>
</evidence>
<dbReference type="InterPro" id="IPR015057">
    <property type="entry name" value="Rv2632c-like"/>
</dbReference>
<proteinExistence type="predicted"/>
<dbReference type="InterPro" id="IPR038070">
    <property type="entry name" value="Rv2632c-like_sf"/>
</dbReference>